<evidence type="ECO:0008006" key="3">
    <source>
        <dbReference type="Google" id="ProtNLM"/>
    </source>
</evidence>
<dbReference type="Proteomes" id="UP000195402">
    <property type="component" value="Unassembled WGS sequence"/>
</dbReference>
<dbReference type="AlphaFoldDB" id="A0A200QQF6"/>
<protein>
    <recommendedName>
        <fullName evidence="3">SWEET sugar transporter</fullName>
    </recommendedName>
</protein>
<gene>
    <name evidence="1" type="ORF">BVC80_983g4</name>
</gene>
<sequence>MQIPNGTGFILGIAQLCLYAIYRSPSKPATTSSSSSSVLEEGWQHEPLLSSSTNHHHLAQA</sequence>
<name>A0A200QQF6_MACCD</name>
<dbReference type="EMBL" id="MVGT01001371">
    <property type="protein sequence ID" value="OVA12699.1"/>
    <property type="molecule type" value="Genomic_DNA"/>
</dbReference>
<proteinExistence type="predicted"/>
<accession>A0A200QQF6</accession>
<reference evidence="1 2" key="1">
    <citation type="journal article" date="2017" name="Mol. Plant">
        <title>The Genome of Medicinal Plant Macleaya cordata Provides New Insights into Benzylisoquinoline Alkaloids Metabolism.</title>
        <authorList>
            <person name="Liu X."/>
            <person name="Liu Y."/>
            <person name="Huang P."/>
            <person name="Ma Y."/>
            <person name="Qing Z."/>
            <person name="Tang Q."/>
            <person name="Cao H."/>
            <person name="Cheng P."/>
            <person name="Zheng Y."/>
            <person name="Yuan Z."/>
            <person name="Zhou Y."/>
            <person name="Liu J."/>
            <person name="Tang Z."/>
            <person name="Zhuo Y."/>
            <person name="Zhang Y."/>
            <person name="Yu L."/>
            <person name="Huang J."/>
            <person name="Yang P."/>
            <person name="Peng Q."/>
            <person name="Zhang J."/>
            <person name="Jiang W."/>
            <person name="Zhang Z."/>
            <person name="Lin K."/>
            <person name="Ro D.K."/>
            <person name="Chen X."/>
            <person name="Xiong X."/>
            <person name="Shang Y."/>
            <person name="Huang S."/>
            <person name="Zeng J."/>
        </authorList>
    </citation>
    <scope>NUCLEOTIDE SEQUENCE [LARGE SCALE GENOMIC DNA]</scope>
    <source>
        <strain evidence="2">cv. BLH2017</strain>
        <tissue evidence="1">Root</tissue>
    </source>
</reference>
<evidence type="ECO:0000313" key="1">
    <source>
        <dbReference type="EMBL" id="OVA12699.1"/>
    </source>
</evidence>
<organism evidence="1 2">
    <name type="scientific">Macleaya cordata</name>
    <name type="common">Five-seeded plume-poppy</name>
    <name type="synonym">Bocconia cordata</name>
    <dbReference type="NCBI Taxonomy" id="56857"/>
    <lineage>
        <taxon>Eukaryota</taxon>
        <taxon>Viridiplantae</taxon>
        <taxon>Streptophyta</taxon>
        <taxon>Embryophyta</taxon>
        <taxon>Tracheophyta</taxon>
        <taxon>Spermatophyta</taxon>
        <taxon>Magnoliopsida</taxon>
        <taxon>Ranunculales</taxon>
        <taxon>Papaveraceae</taxon>
        <taxon>Papaveroideae</taxon>
        <taxon>Macleaya</taxon>
    </lineage>
</organism>
<dbReference type="InParanoid" id="A0A200QQF6"/>
<keyword evidence="2" id="KW-1185">Reference proteome</keyword>
<comment type="caution">
    <text evidence="1">The sequence shown here is derived from an EMBL/GenBank/DDBJ whole genome shotgun (WGS) entry which is preliminary data.</text>
</comment>
<evidence type="ECO:0000313" key="2">
    <source>
        <dbReference type="Proteomes" id="UP000195402"/>
    </source>
</evidence>